<dbReference type="Proteomes" id="UP000029999">
    <property type="component" value="Unassembled WGS sequence"/>
</dbReference>
<reference evidence="2 3" key="1">
    <citation type="submission" date="2014-09" db="EMBL/GenBank/DDBJ databases">
        <authorList>
            <person name="Grob C."/>
            <person name="Taubert M."/>
            <person name="Howat A.M."/>
            <person name="Burns O.J."/>
            <person name="Dixon J.L."/>
            <person name="Chen Y."/>
            <person name="Murrell J.C."/>
        </authorList>
    </citation>
    <scope>NUCLEOTIDE SEQUENCE [LARGE SCALE GENOMIC DNA]</scope>
    <source>
        <strain evidence="2">L4</strain>
    </source>
</reference>
<protein>
    <submittedName>
        <fullName evidence="2">Uncharacterized protein</fullName>
    </submittedName>
</protein>
<dbReference type="RefSeq" id="WP_036315143.1">
    <property type="nucleotide sequence ID" value="NZ_JADFAB010000062.1"/>
</dbReference>
<feature type="signal peptide" evidence="1">
    <location>
        <begin position="1"/>
        <end position="19"/>
    </location>
</feature>
<dbReference type="EMBL" id="JRQD01000005">
    <property type="protein sequence ID" value="KGM06323.1"/>
    <property type="molecule type" value="Genomic_DNA"/>
</dbReference>
<accession>A0A0A0BCN5</accession>
<evidence type="ECO:0000313" key="2">
    <source>
        <dbReference type="EMBL" id="KGM06323.1"/>
    </source>
</evidence>
<gene>
    <name evidence="2" type="ORF">LP43_2197</name>
</gene>
<comment type="caution">
    <text evidence="2">The sequence shown here is derived from an EMBL/GenBank/DDBJ whole genome shotgun (WGS) entry which is preliminary data.</text>
</comment>
<proteinExistence type="predicted"/>
<dbReference type="AlphaFoldDB" id="A0A0A0BCN5"/>
<sequence length="137" mass="14952">MNKILLSAIFLGFSSLAAAQEYVTPADLSAEQSEKMYSILTDYNSCMMQGRLQPKADATSGQDMANDLMQSCETHLDELKLHLADNGVEPSLVEGMAKRMRSRAARKMMTQTMNNLAAQAQAMDNANKMPAEGQAAE</sequence>
<organism evidence="2 3">
    <name type="scientific">Methylophaga thiooxydans</name>
    <dbReference type="NCBI Taxonomy" id="392484"/>
    <lineage>
        <taxon>Bacteria</taxon>
        <taxon>Pseudomonadati</taxon>
        <taxon>Pseudomonadota</taxon>
        <taxon>Gammaproteobacteria</taxon>
        <taxon>Thiotrichales</taxon>
        <taxon>Piscirickettsiaceae</taxon>
        <taxon>Methylophaga</taxon>
    </lineage>
</organism>
<feature type="chain" id="PRO_5001959454" evidence="1">
    <location>
        <begin position="20"/>
        <end position="137"/>
    </location>
</feature>
<name>A0A0A0BCN5_9GAMM</name>
<keyword evidence="1" id="KW-0732">Signal</keyword>
<dbReference type="STRING" id="392484.LP43_2197"/>
<evidence type="ECO:0000256" key="1">
    <source>
        <dbReference type="SAM" id="SignalP"/>
    </source>
</evidence>
<evidence type="ECO:0000313" key="3">
    <source>
        <dbReference type="Proteomes" id="UP000029999"/>
    </source>
</evidence>